<feature type="region of interest" description="Disordered" evidence="1">
    <location>
        <begin position="1"/>
        <end position="34"/>
    </location>
</feature>
<proteinExistence type="predicted"/>
<evidence type="ECO:0000256" key="1">
    <source>
        <dbReference type="SAM" id="MobiDB-lite"/>
    </source>
</evidence>
<protein>
    <recommendedName>
        <fullName evidence="2">Syntaxin-5 N-terminal Sly1p-binding domain-containing protein</fullName>
    </recommendedName>
</protein>
<dbReference type="Proteomes" id="UP000314251">
    <property type="component" value="Unassembled WGS sequence"/>
</dbReference>
<accession>A0A5N6AAQ2</accession>
<keyword evidence="4" id="KW-1185">Reference proteome</keyword>
<name>A0A5N6AAQ2_9ACTN</name>
<feature type="domain" description="Syntaxin-5 N-terminal Sly1p-binding" evidence="2">
    <location>
        <begin position="12"/>
        <end position="20"/>
    </location>
</feature>
<organism evidence="3 4">
    <name type="scientific">Streptomyces mimosae</name>
    <dbReference type="NCBI Taxonomy" id="2586635"/>
    <lineage>
        <taxon>Bacteria</taxon>
        <taxon>Bacillati</taxon>
        <taxon>Actinomycetota</taxon>
        <taxon>Actinomycetes</taxon>
        <taxon>Kitasatosporales</taxon>
        <taxon>Streptomycetaceae</taxon>
        <taxon>Streptomyces</taxon>
    </lineage>
</organism>
<reference evidence="3" key="1">
    <citation type="submission" date="2019-10" db="EMBL/GenBank/DDBJ databases">
        <title>Nonomuraea sp. nov., isolated from Phyllanthus amarus.</title>
        <authorList>
            <person name="Klykleung N."/>
            <person name="Tanasupawat S."/>
        </authorList>
    </citation>
    <scope>NUCLEOTIDE SEQUENCE [LARGE SCALE GENOMIC DNA]</scope>
    <source>
        <strain evidence="3">3MP-10</strain>
    </source>
</reference>
<evidence type="ECO:0000259" key="2">
    <source>
        <dbReference type="Pfam" id="PF11416"/>
    </source>
</evidence>
<feature type="compositionally biased region" description="Polar residues" evidence="1">
    <location>
        <begin position="17"/>
        <end position="34"/>
    </location>
</feature>
<dbReference type="Pfam" id="PF11416">
    <property type="entry name" value="Syntaxin-5_N"/>
    <property type="match status" value="1"/>
</dbReference>
<comment type="caution">
    <text evidence="3">The sequence shown here is derived from an EMBL/GenBank/DDBJ whole genome shotgun (WGS) entry which is preliminary data.</text>
</comment>
<evidence type="ECO:0000313" key="3">
    <source>
        <dbReference type="EMBL" id="KAB8165904.1"/>
    </source>
</evidence>
<sequence length="34" mass="3680">MADSVACRAESRDRTNEFQQPTCTTEASGSMLSV</sequence>
<dbReference type="InterPro" id="IPR021538">
    <property type="entry name" value="Syntaxin-5_N"/>
</dbReference>
<dbReference type="AlphaFoldDB" id="A0A5N6AAQ2"/>
<gene>
    <name evidence="3" type="ORF">FH607_012515</name>
</gene>
<evidence type="ECO:0000313" key="4">
    <source>
        <dbReference type="Proteomes" id="UP000314251"/>
    </source>
</evidence>
<dbReference type="EMBL" id="VDLY02000007">
    <property type="protein sequence ID" value="KAB8165904.1"/>
    <property type="molecule type" value="Genomic_DNA"/>
</dbReference>